<sequence>MKQSYKRVAIIGIVGVPASYGGFESLVENIIGENSSQFIEYTICCSSLSYSQKKDVYKGAKLKYIPLKANGVQSIFYDIISIFRTILKVDVLLILGVSGCIILPVIKLFSAKKIIVNIDGLEHKRDKWKPLVRRFLKWSEKLAVNYADVIISDNKAIQDYVKAQYNKDSELIEYGGDHVLCDVSAIESTVLEQYGLEKMNYSFSVCRIEPENNIKITLDAFSRINENIVFVGNWQNSNYGQMLRKEYSQYKNIMLLDPIYDIKVLNVLRQNCKFYLHGHSAGGTNPSLVEAMFFGKPVLTYDVEYNRETTENKAYYYNDAQSLINLINMPYTDFMDSGRVMAKIAYRRYLWKYIAQKYEALYLED</sequence>
<dbReference type="EMBL" id="AQHV01000014">
    <property type="protein sequence ID" value="KKB53497.1"/>
    <property type="molecule type" value="Genomic_DNA"/>
</dbReference>
<dbReference type="Pfam" id="PF09314">
    <property type="entry name" value="DUF1972"/>
    <property type="match status" value="1"/>
</dbReference>
<feature type="transmembrane region" description="Helical" evidence="2">
    <location>
        <begin position="91"/>
        <end position="109"/>
    </location>
</feature>
<protein>
    <recommendedName>
        <fullName evidence="7">DUF1972 domain-containing protein</fullName>
    </recommendedName>
</protein>
<dbReference type="Proteomes" id="UP000033047">
    <property type="component" value="Unassembled WGS sequence"/>
</dbReference>
<dbReference type="PANTHER" id="PTHR46401">
    <property type="entry name" value="GLYCOSYLTRANSFERASE WBBK-RELATED"/>
    <property type="match status" value="1"/>
</dbReference>
<organism evidence="5 6">
    <name type="scientific">Parabacteroides goldsteinii DSM 19448 = WAL 12034</name>
    <dbReference type="NCBI Taxonomy" id="927665"/>
    <lineage>
        <taxon>Bacteria</taxon>
        <taxon>Pseudomonadati</taxon>
        <taxon>Bacteroidota</taxon>
        <taxon>Bacteroidia</taxon>
        <taxon>Bacteroidales</taxon>
        <taxon>Tannerellaceae</taxon>
        <taxon>Parabacteroides</taxon>
    </lineage>
</organism>
<dbReference type="Pfam" id="PF00534">
    <property type="entry name" value="Glycos_transf_1"/>
    <property type="match status" value="1"/>
</dbReference>
<proteinExistence type="predicted"/>
<gene>
    <name evidence="5" type="ORF">HMPREF1535_03038</name>
</gene>
<keyword evidence="2" id="KW-0812">Transmembrane</keyword>
<evidence type="ECO:0000259" key="3">
    <source>
        <dbReference type="Pfam" id="PF00534"/>
    </source>
</evidence>
<name>A0A0F5J7W0_9BACT</name>
<evidence type="ECO:0000259" key="4">
    <source>
        <dbReference type="Pfam" id="PF09314"/>
    </source>
</evidence>
<dbReference type="InterPro" id="IPR015393">
    <property type="entry name" value="DUF1972"/>
</dbReference>
<dbReference type="PANTHER" id="PTHR46401:SF2">
    <property type="entry name" value="GLYCOSYLTRANSFERASE WBBK-RELATED"/>
    <property type="match status" value="1"/>
</dbReference>
<dbReference type="PATRIC" id="fig|927665.4.peg.3124"/>
<dbReference type="SUPFAM" id="SSF53756">
    <property type="entry name" value="UDP-Glycosyltransferase/glycogen phosphorylase"/>
    <property type="match status" value="1"/>
</dbReference>
<dbReference type="InterPro" id="IPR001296">
    <property type="entry name" value="Glyco_trans_1"/>
</dbReference>
<reference evidence="5 6" key="1">
    <citation type="submission" date="2013-04" db="EMBL/GenBank/DDBJ databases">
        <title>The Genome Sequence of Parabacteroides goldsteinii DSM 19448.</title>
        <authorList>
            <consortium name="The Broad Institute Genomics Platform"/>
            <person name="Earl A."/>
            <person name="Ward D."/>
            <person name="Feldgarden M."/>
            <person name="Gevers D."/>
            <person name="Martens E."/>
            <person name="Sakamoto M."/>
            <person name="Benno Y."/>
            <person name="Song Y."/>
            <person name="Liu C."/>
            <person name="Lee J."/>
            <person name="Bolanos M."/>
            <person name="Vaisanen M.L."/>
            <person name="Finegold S.M."/>
            <person name="Walker B."/>
            <person name="Young S."/>
            <person name="Zeng Q."/>
            <person name="Gargeya S."/>
            <person name="Fitzgerald M."/>
            <person name="Haas B."/>
            <person name="Abouelleil A."/>
            <person name="Allen A.W."/>
            <person name="Alvarado L."/>
            <person name="Arachchi H.M."/>
            <person name="Berlin A.M."/>
            <person name="Chapman S.B."/>
            <person name="Gainer-Dewar J."/>
            <person name="Goldberg J."/>
            <person name="Griggs A."/>
            <person name="Gujja S."/>
            <person name="Hansen M."/>
            <person name="Howarth C."/>
            <person name="Imamovic A."/>
            <person name="Ireland A."/>
            <person name="Larimer J."/>
            <person name="McCowan C."/>
            <person name="Murphy C."/>
            <person name="Pearson M."/>
            <person name="Poon T.W."/>
            <person name="Priest M."/>
            <person name="Roberts A."/>
            <person name="Saif S."/>
            <person name="Shea T."/>
            <person name="Sisk P."/>
            <person name="Sykes S."/>
            <person name="Wortman J."/>
            <person name="Nusbaum C."/>
            <person name="Birren B."/>
        </authorList>
    </citation>
    <scope>NUCLEOTIDE SEQUENCE [LARGE SCALE GENOMIC DNA]</scope>
    <source>
        <strain evidence="5 6">DSM 19448</strain>
    </source>
</reference>
<dbReference type="STRING" id="927665.HMPREF1535_03038"/>
<dbReference type="GO" id="GO:0016757">
    <property type="term" value="F:glycosyltransferase activity"/>
    <property type="evidence" value="ECO:0007669"/>
    <property type="project" value="InterPro"/>
</dbReference>
<evidence type="ECO:0000256" key="2">
    <source>
        <dbReference type="SAM" id="Phobius"/>
    </source>
</evidence>
<dbReference type="HOGENOM" id="CLU_009583_3_0_10"/>
<evidence type="ECO:0000313" key="5">
    <source>
        <dbReference type="EMBL" id="KKB53497.1"/>
    </source>
</evidence>
<accession>A0A0F5J7W0</accession>
<dbReference type="Gene3D" id="3.40.50.2000">
    <property type="entry name" value="Glycogen Phosphorylase B"/>
    <property type="match status" value="2"/>
</dbReference>
<dbReference type="RefSeq" id="WP_046146726.1">
    <property type="nucleotide sequence ID" value="NZ_KQ033913.1"/>
</dbReference>
<keyword evidence="2" id="KW-0472">Membrane</keyword>
<dbReference type="AlphaFoldDB" id="A0A0F5J7W0"/>
<feature type="domain" description="Glycosyl transferase family 1" evidence="3">
    <location>
        <begin position="197"/>
        <end position="314"/>
    </location>
</feature>
<comment type="caution">
    <text evidence="5">The sequence shown here is derived from an EMBL/GenBank/DDBJ whole genome shotgun (WGS) entry which is preliminary data.</text>
</comment>
<keyword evidence="1" id="KW-0808">Transferase</keyword>
<evidence type="ECO:0000256" key="1">
    <source>
        <dbReference type="ARBA" id="ARBA00022679"/>
    </source>
</evidence>
<evidence type="ECO:0000313" key="6">
    <source>
        <dbReference type="Proteomes" id="UP000033047"/>
    </source>
</evidence>
<evidence type="ECO:0008006" key="7">
    <source>
        <dbReference type="Google" id="ProtNLM"/>
    </source>
</evidence>
<feature type="domain" description="DUF1972" evidence="4">
    <location>
        <begin position="6"/>
        <end position="177"/>
    </location>
</feature>
<keyword evidence="2" id="KW-1133">Transmembrane helix</keyword>